<evidence type="ECO:0000313" key="21">
    <source>
        <dbReference type="Ensembl" id="ENSSHBP00005005104.1"/>
    </source>
</evidence>
<keyword evidence="13" id="KW-0802">TPR repeat</keyword>
<keyword evidence="11" id="KW-0227">DNA damage</keyword>
<dbReference type="FunFam" id="3.30.1010.10:FF:000013">
    <property type="entry name" value="Protein kinase, DNA-activated, catalytic subunit"/>
    <property type="match status" value="1"/>
</dbReference>
<dbReference type="Pfam" id="PF19704">
    <property type="entry name" value="DNAPKcs_CC5"/>
    <property type="match status" value="1"/>
</dbReference>
<keyword evidence="15" id="KW-0234">DNA repair</keyword>
<keyword evidence="7" id="KW-0597">Phosphoprotein</keyword>
<dbReference type="InterPro" id="IPR000403">
    <property type="entry name" value="PI3/4_kinase_cat_dom"/>
</dbReference>
<dbReference type="InterPro" id="IPR050517">
    <property type="entry name" value="DDR_Repair_Kinase"/>
</dbReference>
<organism evidence="21 22">
    <name type="scientific">Strigops habroptila</name>
    <name type="common">Kakapo</name>
    <dbReference type="NCBI Taxonomy" id="2489341"/>
    <lineage>
        <taxon>Eukaryota</taxon>
        <taxon>Metazoa</taxon>
        <taxon>Chordata</taxon>
        <taxon>Craniata</taxon>
        <taxon>Vertebrata</taxon>
        <taxon>Euteleostomi</taxon>
        <taxon>Archelosauria</taxon>
        <taxon>Archosauria</taxon>
        <taxon>Dinosauria</taxon>
        <taxon>Saurischia</taxon>
        <taxon>Theropoda</taxon>
        <taxon>Coelurosauria</taxon>
        <taxon>Aves</taxon>
        <taxon>Neognathae</taxon>
        <taxon>Neoaves</taxon>
        <taxon>Telluraves</taxon>
        <taxon>Australaves</taxon>
        <taxon>Psittaciformes</taxon>
        <taxon>Psittacidae</taxon>
        <taxon>Strigops</taxon>
    </lineage>
</organism>
<keyword evidence="14" id="KW-0067">ATP-binding</keyword>
<evidence type="ECO:0000256" key="13">
    <source>
        <dbReference type="ARBA" id="ARBA00022803"/>
    </source>
</evidence>
<feature type="domain" description="PI3K/PI4K catalytic" evidence="18">
    <location>
        <begin position="3706"/>
        <end position="4007"/>
    </location>
</feature>
<evidence type="ECO:0000256" key="14">
    <source>
        <dbReference type="ARBA" id="ARBA00022840"/>
    </source>
</evidence>
<keyword evidence="6" id="KW-0723">Serine/threonine-protein kinase</keyword>
<evidence type="ECO:0000256" key="11">
    <source>
        <dbReference type="ARBA" id="ARBA00022763"/>
    </source>
</evidence>
<dbReference type="GO" id="GO:0006303">
    <property type="term" value="P:double-strand break repair via nonhomologous end joining"/>
    <property type="evidence" value="ECO:0007669"/>
    <property type="project" value="InterPro"/>
</dbReference>
<dbReference type="Pfam" id="PF02260">
    <property type="entry name" value="FATC"/>
    <property type="match status" value="1"/>
</dbReference>
<dbReference type="CDD" id="cd05172">
    <property type="entry name" value="PIKKc_DNA-PK"/>
    <property type="match status" value="1"/>
</dbReference>
<feature type="domain" description="FATC" evidence="20">
    <location>
        <begin position="4050"/>
        <end position="4082"/>
    </location>
</feature>
<dbReference type="Ensembl" id="ENSSHBT00005006186.1">
    <property type="protein sequence ID" value="ENSSHBP00005005104.1"/>
    <property type="gene ID" value="ENSSHBG00005004378.1"/>
</dbReference>
<dbReference type="GeneTree" id="ENSGT00940000155633"/>
<dbReference type="PROSITE" id="PS50290">
    <property type="entry name" value="PI3_4_KINASE_3"/>
    <property type="match status" value="1"/>
</dbReference>
<evidence type="ECO:0000256" key="9">
    <source>
        <dbReference type="ARBA" id="ARBA00022737"/>
    </source>
</evidence>
<evidence type="ECO:0000256" key="4">
    <source>
        <dbReference type="ARBA" id="ARBA00018077"/>
    </source>
</evidence>
<dbReference type="SUPFAM" id="SSF48371">
    <property type="entry name" value="ARM repeat"/>
    <property type="match status" value="4"/>
</dbReference>
<dbReference type="InterPro" id="IPR046804">
    <property type="entry name" value="DNA-PKcs_N"/>
</dbReference>
<dbReference type="GO" id="GO:0033152">
    <property type="term" value="P:immunoglobulin V(D)J recombination"/>
    <property type="evidence" value="ECO:0007669"/>
    <property type="project" value="TreeGrafter"/>
</dbReference>
<evidence type="ECO:0000256" key="6">
    <source>
        <dbReference type="ARBA" id="ARBA00022527"/>
    </source>
</evidence>
<accession>A0A672TTB1</accession>
<dbReference type="Gene3D" id="1.10.1070.11">
    <property type="entry name" value="Phosphatidylinositol 3-/4-kinase, catalytic domain"/>
    <property type="match status" value="1"/>
</dbReference>
<dbReference type="InterPro" id="IPR046803">
    <property type="entry name" value="DNAPKcs_CC1-2"/>
</dbReference>
<dbReference type="EC" id="2.7.11.1" evidence="3"/>
<dbReference type="SMART" id="SM00146">
    <property type="entry name" value="PI3Kc"/>
    <property type="match status" value="1"/>
</dbReference>
<evidence type="ECO:0000256" key="16">
    <source>
        <dbReference type="ARBA" id="ARBA00023242"/>
    </source>
</evidence>
<evidence type="ECO:0000256" key="5">
    <source>
        <dbReference type="ARBA" id="ARBA00022517"/>
    </source>
</evidence>
<dbReference type="InterPro" id="IPR012582">
    <property type="entry name" value="DNAPKcs_CC3"/>
</dbReference>
<dbReference type="GO" id="GO:0042254">
    <property type="term" value="P:ribosome biogenesis"/>
    <property type="evidence" value="ECO:0007669"/>
    <property type="project" value="UniProtKB-KW"/>
</dbReference>
<dbReference type="InterPro" id="IPR018936">
    <property type="entry name" value="PI3/4_kinase_CS"/>
</dbReference>
<keyword evidence="12" id="KW-0418">Kinase</keyword>
<evidence type="ECO:0000256" key="12">
    <source>
        <dbReference type="ARBA" id="ARBA00022777"/>
    </source>
</evidence>
<keyword evidence="10" id="KW-0547">Nucleotide-binding</keyword>
<dbReference type="InterPro" id="IPR003151">
    <property type="entry name" value="PIK-rel_kinase_FAT"/>
</dbReference>
<dbReference type="GO" id="GO:0005730">
    <property type="term" value="C:nucleolus"/>
    <property type="evidence" value="ECO:0007669"/>
    <property type="project" value="UniProtKB-SubCell"/>
</dbReference>
<dbReference type="PROSITE" id="PS51190">
    <property type="entry name" value="FATC"/>
    <property type="match status" value="1"/>
</dbReference>
<dbReference type="InterPro" id="IPR016024">
    <property type="entry name" value="ARM-type_fold"/>
</dbReference>
<dbReference type="InterPro" id="IPR037706">
    <property type="entry name" value="DNA-PK_dom"/>
</dbReference>
<dbReference type="Gene3D" id="3.30.1010.10">
    <property type="entry name" value="Phosphatidylinositol 3-kinase Catalytic Subunit, Chain A, domain 4"/>
    <property type="match status" value="1"/>
</dbReference>
<dbReference type="InterPro" id="IPR045581">
    <property type="entry name" value="DNAPKcs_CC5"/>
</dbReference>
<dbReference type="SUPFAM" id="SSF56112">
    <property type="entry name" value="Protein kinase-like (PK-like)"/>
    <property type="match status" value="1"/>
</dbReference>
<dbReference type="GO" id="GO:0000723">
    <property type="term" value="P:telomere maintenance"/>
    <property type="evidence" value="ECO:0007669"/>
    <property type="project" value="TreeGrafter"/>
</dbReference>
<reference evidence="21" key="3">
    <citation type="submission" date="2025-09" db="UniProtKB">
        <authorList>
            <consortium name="Ensembl"/>
        </authorList>
    </citation>
    <scope>IDENTIFICATION</scope>
</reference>
<evidence type="ECO:0000256" key="10">
    <source>
        <dbReference type="ARBA" id="ARBA00022741"/>
    </source>
</evidence>
<dbReference type="SMART" id="SM01343">
    <property type="entry name" value="FATC"/>
    <property type="match status" value="1"/>
</dbReference>
<dbReference type="GO" id="GO:0004677">
    <property type="term" value="F:DNA-dependent protein kinase activity"/>
    <property type="evidence" value="ECO:0007669"/>
    <property type="project" value="InterPro"/>
</dbReference>
<sequence>MAGVQECLLQLHRCLQPGDAPSAALHGYSLLRTLGETCLTSLASGAQALHLSLVFSQEHGLLVFIHRSLGTEEFRDCREEALKFICVFMEKVGDKVHPYACHIKQTCISVYTKERAAKCKIPALELLIKLLRSLQHSCLMEEMKVGEIFNKFYGELATKSKISDTVLEKIYELLGVLGEVQPSEMINNSEKLFRAYLGELKTQMTSTTRGPKLPVVAGCLRGLVSLMYNFTKSVDEDPQTAKEIFDFAMKAINPQVNLPPGLQLFTWHAAQFDALLLDNYVSLFEAMCKWCGHANQDLKKASHSALDSFLKQISLMVAKDAELHKSKLQFFMEQFYAIIRRMDSSNKELSIAIRGYGLFAGPCKAIHSKDVDDMYVELLQRCKQMYLTEAETIDDHLYQLPSFLQSIASVIFHIDTIPEVYTPVLEHLVVLQINSFPQYSEKMQVFCCRSIIKIFLALSGKGPVLWSFVSTVVHQGLIRIFSKPITFSKGSFGKETGSEESREAGEVGAGRWKVPMYKDYLYLFRSLLNCDTMKDCSFEDESFLTANSSLQSLNRLLYDEFIKSILKIIEKLDLTVQKLDVNEQDENETGSALVGPTSDPASNLQPTKPTDFIAFINLVEFCREILPEKHVEYFNPWVYSFGYELITHSTRLPLISGFYKLLSVTMKIARKIKYFEGVSPRSLKKCPEDPEKRSCFALFVKFGKEVAAKMKQYKDELLASCLNFLLSLPHDIIMLDIKAYIPALQNTFKLGLSCIPMADLGLDALEDWSAHIPRHIMQPYYKDVLPLLDGYLKNSTSTVEPQNNWEVRKLSRAAQKGFNKVLIQRLRKAKTFSLDDSPSLEAVRIRVACLLGSLGGQINHNLITATSAEEMMKKCVSWDTEKRLSFAVPFADMKPVIYLDLFLPRVTELALSASDRQTKVAACELLHGIVTYMLGKASQMPEGRQGPPPMYQLHKRLFPVLLRLACDVDQVTRQLYEPLVMQLIHWFTNNKKFESQDTVAFLEAILSGIVDPVDSTLRDFCGQCIREFLKWSIKQTTPRQQEKSPANTKSLFKRLYSLALHPSAFKRLGAALAFNSIYREFREENSLVEQFVFEALVVFLESLALTHTDEKSLGTTQQCCDAINHLKRIIKHKAPSLNKEGKRRVPRGFPAAKSVCLLDVVMWLLMQCGRPQTECRHKAMELFYEFVPLVPGNKSPSSWLADVLKNQDVSFLINKFEGGGSDAKSPSGILSQPTLRGMQEPFSLQTVMRWMDMFLAALDCYNTFFELRMVKPHEILGINARSSFLEAVQFFLETIALHDINAAEQCFGCSSKGSMFSPQERDMYNYSKCTIIVRIMEFVTMILETCQQDFWKLLEKELLNASFIELLVMTVCDPSHVGFNTADVQVMKNLPDISVRLMRALMKSPYKESLKLCIKKRITPQSLEDLCSVDLFNSEARFDQVRFSAVLSACKQLQKSGLLHSVLHNQVTDGGPPLSVGSKLLSVVYKGIAPGGERVSLPLLDISSKKLADRLLQLAFDIDDQCEELVSLLLNTVVLSVPLSGTSQKNLLNFCHGQYFYSLFSETINQQLLKNLDVIIVQLMKSSVSNPQMVGSILNGMLDQSFRERTVRKQQGVKLVTAVLRNWEKLDSWWARGSTPESKMAVLTLLAKVLQIDSSVSFNTSHEAFTAVFNTYTSLLIDQNLGLNLKGQAVIILPFFTNLTGEKLNELKNALDQLVAFNFPMRSDEFPKGTLKYNNYVDCTKKFLDALELSQSPMLLQLMTEVLCRDHKHFMEDLFQASFKRISRRSTTDKQVLLLDTIHKMFQSDELLSNTTRQAFMDRSLLTLLWHCGLDALREFLGKIIAQAMDILNSRFTKSNEHAFDTQVTKKMGYYKLLEVMYVRLSKEDVYSKDSKINQAYRGSMNVEGNELTKMLIKSCYDAFTENMAGESQLLEKRRQYHCAAYNCAIAVISCVFTESKFYQGFLFTEKSEKNLLIFENLIDLKRQYTFPVEIEVSGIAGLWYDEPKYLASASYMMDSSLSEEMSQFDFSTGVQAFSYSSQDITASSARFRRKPTEYMVLNDEMELEMDEFNQHECMASMTTLIKHMQRNQITPRVEEGTVPVDLPLWMKFLHVKLGNPSVPLNIRLFIAKLVVNTEDVFRPYAKQWLGPLLQLVVSGNNGGEGIHYMVVEIVVTVLSWRSVATPKGSIKDEILANRLLEFLMKNAFHPKRAVFRHNLEIIKTVIECWKNCLSIPYSLIFEKFSSGDPDTKDNSVGIQLLGIVLANNLPPFDPKCEIDRVRYFQALTSNMGLLKYKEVYAAAAEVLGLALQYIAERENVLEDPVYDCVIKQLKHHQNTQQDKFIQCLNKVVKNFPPLADRFMNAVFFLIPKLHGVMKTYCLEVIMYRAEEVPDLHLQLKGKDFIQIMNHRDDERQRVCLDIVYKMLSKLKPLELKELLPGVTGFISHPSVICRQRMYDILMWIYDNYSDPESQADGDSQEILKLAKEMLLQGLIDENAELQLIVRNFWSDETRLPTNILDRMLSLLNSLYSTKIERQYLSLITNFLLEMTSKSPDYSRKIFEHPLSECKFQDFVIDSSWRYRSTVLTPMFVDTQASHSMHRNLSQERSLSSSGSVGGRVRATQRQYEFTPTQHASGRSSFNWLTGSSIDTLVEYTVPSSSESLSSSMLLVNKRSEKFKQATFKPVGPDFGKKRLGLPGDEVDSKTKGIEERAEILRLRRRFLKDQEKLSLIYARKGVAEQKREKEMKSELKMKYDAQVTLYRSYRVGDLPDIQIEYYSLIAPLQGLAQKDPTFAKQLFSSLFCGIFHEVEKSKTPSEKKAIVQKLLNNFNNFLSMSLSYFPPFIACIQEMSYRHRELLELDSANVSTSCLASVQQPVGILLLEHALMALSPAEEPPSKRMRGRTELPPDVIRWIELAKLYRSLGDYDVLRGIFSGKIGTKEITRKALLAEARSDYAEAAKYYDEALSKEDWQDGEPTEAEKDFWELASLECYDHLTDWKFLEHCATINIDSGKPPDLSKTWNDPFFQETYLPYIIRSKLKLLLSGENDQTLLTFIDEAMKTEQKKAIIEMHYSQELSLLYILQDDFDRAKYYISNGMQIFMQSYSSIDSLLYQSRMTKLQSVQALTEIRDFINFITRRSNLASQASLKRLLRIWTSRYPDAKMDPMNIWDDIITNRCFFLDKLQEKLLCDQANDSMEVDEEYGAGEQMEVDQQGEDIYSMIKSCKFNMKMKMIESARKQNSLSVAKKLLKDLHKEAKTREDWLVRWNYAFCRFTHSCSRNQSCPERMLSVLKTISLLEDTKSDYLCQNIMAFRNQNLLLGTTYHIMANALSQDPRCLEQIEKEKAGKISLLSGESLASPEKVLAGLNRKAFQCFSSAARKSEEEVQSHSMEHADVTGVVDAYMTLVEFCDQHLRREEENFFGTNLQLFPAIVVDKMIKALKLNSREARLRFPRLLQIIERYPAETLGLVTRELSSVPCWQFIGWISQMMALLDKDEAVAVQHTVEEIADTYPQAIIYPFMISSESYCFKDTAAGCKNKEFVERIRNKLDRGGVVQDFVCSLEQLSNPIMIFQDWVEDVKNELVKAQRNKNKLKEMYEGMYKSLGNLDAPGLGLLRKRFIQAFAKDFDHHFGKGGSVLLDMKISDFNAITISLRSKMNKNHKEPGNLKEISPWMSEFKAEFLRNELEVPGQYDGKGKPLPEYHAKISGFDERISVMESLRKPKRITIRGSDEQEYPFLVKGGEDLRQDQRIEQLFDVMNIILSQDATCRQRNMQLKTYQVIPMTTRLGLIKWLENTCTLKEFLKNSMSEEENINYNRNANRTETVKSFRSRESSVPEDLLRRAFVKMSTSPEAFLSLRSHFASSHALMCISHWILGIGDRHLSNFMINKETGGMVGIDFGYAFGSATQFLPVPELMPFRLTRQFVNLMMPVKEWGLIYSVMVHALRAYRKDPDLLISTMDVFVKEPSLDWKNSEQRQLKKGGTWIKEVNTSEVNWYPLQKVSYVKRKLGGANPATVTCDELRLGHEKSPSYNELAAVARGNADNNIRAKEPEDGLSEEAQVRCLIDQATDPNILGRVWEGWEAWM</sequence>
<evidence type="ECO:0000313" key="22">
    <source>
        <dbReference type="Proteomes" id="UP000472266"/>
    </source>
</evidence>
<dbReference type="PANTHER" id="PTHR11139">
    <property type="entry name" value="ATAXIA TELANGIECTASIA MUTATED ATM -RELATED"/>
    <property type="match status" value="1"/>
</dbReference>
<feature type="domain" description="FAT" evidence="19">
    <location>
        <begin position="2894"/>
        <end position="3523"/>
    </location>
</feature>
<dbReference type="Pfam" id="PF20502">
    <property type="entry name" value="DNAPKcs_CC1-2"/>
    <property type="match status" value="1"/>
</dbReference>
<evidence type="ECO:0000256" key="15">
    <source>
        <dbReference type="ARBA" id="ARBA00023204"/>
    </source>
</evidence>
<dbReference type="InterPro" id="IPR014009">
    <property type="entry name" value="PIK_FAT"/>
</dbReference>
<dbReference type="FunFam" id="1.10.1070.11:FF:000018">
    <property type="entry name" value="DNA-dependent protein kinase catalytic subunit"/>
    <property type="match status" value="1"/>
</dbReference>
<proteinExistence type="inferred from homology"/>
<comment type="similarity">
    <text evidence="2">Belongs to the PI3/PI4-kinase family.</text>
</comment>
<dbReference type="GO" id="GO:0008630">
    <property type="term" value="P:intrinsic apoptotic signaling pathway in response to DNA damage"/>
    <property type="evidence" value="ECO:0007669"/>
    <property type="project" value="TreeGrafter"/>
</dbReference>
<dbReference type="PROSITE" id="PS51189">
    <property type="entry name" value="FAT"/>
    <property type="match status" value="1"/>
</dbReference>
<evidence type="ECO:0000259" key="18">
    <source>
        <dbReference type="PROSITE" id="PS50290"/>
    </source>
</evidence>
<evidence type="ECO:0000259" key="19">
    <source>
        <dbReference type="PROSITE" id="PS51189"/>
    </source>
</evidence>
<dbReference type="InterPro" id="IPR036940">
    <property type="entry name" value="PI3/4_kinase_cat_sf"/>
</dbReference>
<keyword evidence="9" id="KW-0677">Repeat</keyword>
<keyword evidence="16" id="KW-0539">Nucleus</keyword>
<feature type="region of interest" description="Disordered" evidence="17">
    <location>
        <begin position="587"/>
        <end position="606"/>
    </location>
</feature>
<comment type="subcellular location">
    <subcellularLocation>
        <location evidence="1">Nucleus</location>
        <location evidence="1">Nucleolus</location>
    </subcellularLocation>
</comment>
<dbReference type="PROSITE" id="PS00916">
    <property type="entry name" value="PI3_4_KINASE_2"/>
    <property type="match status" value="1"/>
</dbReference>
<reference evidence="21" key="2">
    <citation type="submission" date="2025-08" db="UniProtKB">
        <authorList>
            <consortium name="Ensembl"/>
        </authorList>
    </citation>
    <scope>IDENTIFICATION</scope>
</reference>
<dbReference type="PANTHER" id="PTHR11139:SF68">
    <property type="entry name" value="DNA-DEPENDENT PROTEIN KINASE CATALYTIC SUBUNIT"/>
    <property type="match status" value="1"/>
</dbReference>
<evidence type="ECO:0000256" key="1">
    <source>
        <dbReference type="ARBA" id="ARBA00004604"/>
    </source>
</evidence>
<dbReference type="Pfam" id="PF20500">
    <property type="entry name" value="DNA-PKcs_N"/>
    <property type="match status" value="1"/>
</dbReference>
<evidence type="ECO:0000256" key="17">
    <source>
        <dbReference type="SAM" id="MobiDB-lite"/>
    </source>
</evidence>
<dbReference type="InterPro" id="IPR011009">
    <property type="entry name" value="Kinase-like_dom_sf"/>
</dbReference>
<dbReference type="Proteomes" id="UP000472266">
    <property type="component" value="Chromosome 1"/>
</dbReference>
<evidence type="ECO:0000259" key="20">
    <source>
        <dbReference type="PROSITE" id="PS51190"/>
    </source>
</evidence>
<keyword evidence="5" id="KW-0690">Ribosome biogenesis</keyword>
<evidence type="ECO:0000256" key="3">
    <source>
        <dbReference type="ARBA" id="ARBA00012513"/>
    </source>
</evidence>
<evidence type="ECO:0000256" key="8">
    <source>
        <dbReference type="ARBA" id="ARBA00022679"/>
    </source>
</evidence>
<protein>
    <recommendedName>
        <fullName evidence="4">DNA-dependent protein kinase catalytic subunit</fullName>
        <ecNumber evidence="3">2.7.11.1</ecNumber>
    </recommendedName>
</protein>
<dbReference type="InterPro" id="IPR003152">
    <property type="entry name" value="FATC_dom"/>
</dbReference>
<dbReference type="SMART" id="SM01344">
    <property type="entry name" value="NUC194"/>
    <property type="match status" value="1"/>
</dbReference>
<dbReference type="Pfam" id="PF02259">
    <property type="entry name" value="FAT"/>
    <property type="match status" value="1"/>
</dbReference>
<evidence type="ECO:0000256" key="7">
    <source>
        <dbReference type="ARBA" id="ARBA00022553"/>
    </source>
</evidence>
<gene>
    <name evidence="21" type="primary">PRKDC</name>
</gene>
<reference evidence="21 22" key="1">
    <citation type="submission" date="2019-11" db="EMBL/GenBank/DDBJ databases">
        <title>Strigops habroptila (kakapo) genome, bStrHab1, primary haplotype, v2.</title>
        <authorList>
            <person name="Jarvis E.D."/>
            <person name="Howard J."/>
            <person name="Rhie A."/>
            <person name="Phillippy A."/>
            <person name="Korlach J."/>
            <person name="Digby A."/>
            <person name="Iorns D."/>
            <person name="Eason D."/>
            <person name="Robertson B."/>
            <person name="Raemaekers T."/>
            <person name="Howe K."/>
            <person name="Lewin H."/>
            <person name="Damas J."/>
            <person name="Hastie A."/>
            <person name="Tracey A."/>
            <person name="Chow W."/>
            <person name="Fedrigo O."/>
        </authorList>
    </citation>
    <scope>NUCLEOTIDE SEQUENCE [LARGE SCALE GENOMIC DNA]</scope>
</reference>
<name>A0A672TTB1_STRHB</name>
<dbReference type="Pfam" id="PF00454">
    <property type="entry name" value="PI3_PI4_kinase"/>
    <property type="match status" value="1"/>
</dbReference>
<keyword evidence="8" id="KW-0808">Transferase</keyword>
<dbReference type="Pfam" id="PF08163">
    <property type="entry name" value="DNAPKcs_CC3"/>
    <property type="match status" value="2"/>
</dbReference>
<keyword evidence="22" id="KW-1185">Reference proteome</keyword>
<evidence type="ECO:0000256" key="2">
    <source>
        <dbReference type="ARBA" id="ARBA00011031"/>
    </source>
</evidence>
<dbReference type="PROSITE" id="PS00915">
    <property type="entry name" value="PI3_4_KINASE_1"/>
    <property type="match status" value="1"/>
</dbReference>
<dbReference type="GO" id="GO:0005524">
    <property type="term" value="F:ATP binding"/>
    <property type="evidence" value="ECO:0007669"/>
    <property type="project" value="UniProtKB-KW"/>
</dbReference>